<dbReference type="EMBL" id="CM003379">
    <property type="protein sequence ID" value="KOM53005.1"/>
    <property type="molecule type" value="Genomic_DNA"/>
</dbReference>
<proteinExistence type="predicted"/>
<reference evidence="2" key="1">
    <citation type="journal article" date="2015" name="Proc. Natl. Acad. Sci. U.S.A.">
        <title>Genome sequencing of adzuki bean (Vigna angularis) provides insight into high starch and low fat accumulation and domestication.</title>
        <authorList>
            <person name="Yang K."/>
            <person name="Tian Z."/>
            <person name="Chen C."/>
            <person name="Luo L."/>
            <person name="Zhao B."/>
            <person name="Wang Z."/>
            <person name="Yu L."/>
            <person name="Li Y."/>
            <person name="Sun Y."/>
            <person name="Li W."/>
            <person name="Chen Y."/>
            <person name="Li Y."/>
            <person name="Zhang Y."/>
            <person name="Ai D."/>
            <person name="Zhao J."/>
            <person name="Shang C."/>
            <person name="Ma Y."/>
            <person name="Wu B."/>
            <person name="Wang M."/>
            <person name="Gao L."/>
            <person name="Sun D."/>
            <person name="Zhang P."/>
            <person name="Guo F."/>
            <person name="Wang W."/>
            <person name="Li Y."/>
            <person name="Wang J."/>
            <person name="Varshney R.K."/>
            <person name="Wang J."/>
            <person name="Ling H.Q."/>
            <person name="Wan P."/>
        </authorList>
    </citation>
    <scope>NUCLEOTIDE SEQUENCE</scope>
    <source>
        <strain evidence="2">cv. Jingnong 6</strain>
    </source>
</reference>
<organism evidence="1 2">
    <name type="scientific">Phaseolus angularis</name>
    <name type="common">Azuki bean</name>
    <name type="synonym">Vigna angularis</name>
    <dbReference type="NCBI Taxonomy" id="3914"/>
    <lineage>
        <taxon>Eukaryota</taxon>
        <taxon>Viridiplantae</taxon>
        <taxon>Streptophyta</taxon>
        <taxon>Embryophyta</taxon>
        <taxon>Tracheophyta</taxon>
        <taxon>Spermatophyta</taxon>
        <taxon>Magnoliopsida</taxon>
        <taxon>eudicotyledons</taxon>
        <taxon>Gunneridae</taxon>
        <taxon>Pentapetalae</taxon>
        <taxon>rosids</taxon>
        <taxon>fabids</taxon>
        <taxon>Fabales</taxon>
        <taxon>Fabaceae</taxon>
        <taxon>Papilionoideae</taxon>
        <taxon>50 kb inversion clade</taxon>
        <taxon>NPAAA clade</taxon>
        <taxon>indigoferoid/millettioid clade</taxon>
        <taxon>Phaseoleae</taxon>
        <taxon>Vigna</taxon>
    </lineage>
</organism>
<dbReference type="Gramene" id="KOM53005">
    <property type="protein sequence ID" value="KOM53005"/>
    <property type="gene ID" value="LR48_Vigan09g166400"/>
</dbReference>
<sequence>MQCNGERSIPFCTEQVNNAVPGNLVLGKGVVERSSGSNEEIQTPLKKVLRSAFSFHLCGRFSALSSDSLKFCDSNAASFPLILAGEEKTLIGHGEEEADCEGRGERVAARRWREI</sequence>
<evidence type="ECO:0000313" key="2">
    <source>
        <dbReference type="Proteomes" id="UP000053144"/>
    </source>
</evidence>
<protein>
    <submittedName>
        <fullName evidence="1">Uncharacterized protein</fullName>
    </submittedName>
</protein>
<evidence type="ECO:0000313" key="1">
    <source>
        <dbReference type="EMBL" id="KOM53005.1"/>
    </source>
</evidence>
<dbReference type="Proteomes" id="UP000053144">
    <property type="component" value="Chromosome 9"/>
</dbReference>
<dbReference type="AlphaFoldDB" id="A0A0L9VD78"/>
<accession>A0A0L9VD78</accession>
<name>A0A0L9VD78_PHAAN</name>
<gene>
    <name evidence="1" type="ORF">LR48_Vigan09g166400</name>
</gene>